<dbReference type="RefSeq" id="WP_183918545.1">
    <property type="nucleotide sequence ID" value="NZ_JACHBB010000011.1"/>
</dbReference>
<evidence type="ECO:0000313" key="5">
    <source>
        <dbReference type="Proteomes" id="UP000528824"/>
    </source>
</evidence>
<dbReference type="Gene3D" id="3.40.1090.10">
    <property type="entry name" value="Cytosolic phospholipase A2 catalytic domain"/>
    <property type="match status" value="1"/>
</dbReference>
<name>A0A7W8XGP5_9HYPH</name>
<gene>
    <name evidence="4" type="ORF">GGI59_004206</name>
</gene>
<dbReference type="GO" id="GO:0016042">
    <property type="term" value="P:lipid catabolic process"/>
    <property type="evidence" value="ECO:0007669"/>
    <property type="project" value="UniProtKB-UniRule"/>
</dbReference>
<proteinExistence type="predicted"/>
<feature type="active site" description="Nucleophile" evidence="2">
    <location>
        <position position="44"/>
    </location>
</feature>
<dbReference type="InterPro" id="IPR047156">
    <property type="entry name" value="Teg/CotR/CapV-like"/>
</dbReference>
<dbReference type="Proteomes" id="UP000528824">
    <property type="component" value="Unassembled WGS sequence"/>
</dbReference>
<comment type="caution">
    <text evidence="4">The sequence shown here is derived from an EMBL/GenBank/DDBJ whole genome shotgun (WGS) entry which is preliminary data.</text>
</comment>
<evidence type="ECO:0000259" key="3">
    <source>
        <dbReference type="PROSITE" id="PS51635"/>
    </source>
</evidence>
<keyword evidence="5" id="KW-1185">Reference proteome</keyword>
<dbReference type="PANTHER" id="PTHR24138">
    <property type="entry name" value="INTRACELLLAR PHOSPHOLIPASE A FAMILY"/>
    <property type="match status" value="1"/>
</dbReference>
<dbReference type="PANTHER" id="PTHR24138:SF10">
    <property type="entry name" value="PHOSPHOLIPASE A2"/>
    <property type="match status" value="1"/>
</dbReference>
<dbReference type="AlphaFoldDB" id="A0A7W8XGP5"/>
<dbReference type="InterPro" id="IPR002641">
    <property type="entry name" value="PNPLA_dom"/>
</dbReference>
<protein>
    <submittedName>
        <fullName evidence="4">Patatin-like phospholipase/acyl hydrolase</fullName>
    </submittedName>
</protein>
<keyword evidence="1 2" id="KW-0443">Lipid metabolism</keyword>
<dbReference type="EMBL" id="JACHBC010000009">
    <property type="protein sequence ID" value="MBB5562517.1"/>
    <property type="molecule type" value="Genomic_DNA"/>
</dbReference>
<feature type="active site" description="Proton acceptor" evidence="2">
    <location>
        <position position="177"/>
    </location>
</feature>
<evidence type="ECO:0000256" key="1">
    <source>
        <dbReference type="ARBA" id="ARBA00023098"/>
    </source>
</evidence>
<dbReference type="Pfam" id="PF01734">
    <property type="entry name" value="Patatin"/>
    <property type="match status" value="1"/>
</dbReference>
<feature type="short sequence motif" description="GXSXG" evidence="2">
    <location>
        <begin position="42"/>
        <end position="46"/>
    </location>
</feature>
<organism evidence="4 5">
    <name type="scientific">Rhizobium lentis</name>
    <dbReference type="NCBI Taxonomy" id="1138194"/>
    <lineage>
        <taxon>Bacteria</taxon>
        <taxon>Pseudomonadati</taxon>
        <taxon>Pseudomonadota</taxon>
        <taxon>Alphaproteobacteria</taxon>
        <taxon>Hyphomicrobiales</taxon>
        <taxon>Rhizobiaceae</taxon>
        <taxon>Rhizobium/Agrobacterium group</taxon>
        <taxon>Rhizobium</taxon>
    </lineage>
</organism>
<feature type="domain" description="PNPLA" evidence="3">
    <location>
        <begin position="6"/>
        <end position="190"/>
    </location>
</feature>
<evidence type="ECO:0000313" key="4">
    <source>
        <dbReference type="EMBL" id="MBB5562517.1"/>
    </source>
</evidence>
<dbReference type="PROSITE" id="PS51635">
    <property type="entry name" value="PNPLA"/>
    <property type="match status" value="1"/>
</dbReference>
<reference evidence="4 5" key="1">
    <citation type="submission" date="2020-08" db="EMBL/GenBank/DDBJ databases">
        <title>Genomic Encyclopedia of Type Strains, Phase IV (KMG-V): Genome sequencing to study the core and pangenomes of soil and plant-associated prokaryotes.</title>
        <authorList>
            <person name="Whitman W."/>
        </authorList>
    </citation>
    <scope>NUCLEOTIDE SEQUENCE [LARGE SCALE GENOMIC DNA]</scope>
    <source>
        <strain evidence="4 5">SEMIA 4034</strain>
    </source>
</reference>
<dbReference type="NCBIfam" id="NF041079">
    <property type="entry name" value="CBASS_lipase"/>
    <property type="match status" value="1"/>
</dbReference>
<dbReference type="InterPro" id="IPR016035">
    <property type="entry name" value="Acyl_Trfase/lysoPLipase"/>
</dbReference>
<feature type="short sequence motif" description="GXGXXG" evidence="2">
    <location>
        <begin position="10"/>
        <end position="15"/>
    </location>
</feature>
<keyword evidence="2" id="KW-0442">Lipid degradation</keyword>
<feature type="short sequence motif" description="DGA/G" evidence="2">
    <location>
        <begin position="177"/>
        <end position="179"/>
    </location>
</feature>
<dbReference type="GO" id="GO:0016787">
    <property type="term" value="F:hydrolase activity"/>
    <property type="evidence" value="ECO:0007669"/>
    <property type="project" value="UniProtKB-UniRule"/>
</dbReference>
<sequence>MAFRILSLSGGGYRGLYSVAILRHLEQQAGRPIGDCFDMIAGTSIGGIIAIGLALGKRADHIERVFLERGEKIFPRSESRALRLLSKLRTGPKYKNAELRSAIDDVIGRDALLGDARTRLLVPAVNMSKGQVQMFKTPHNSRLVQDKHLLAADVAMATSAAPTFFPMARIGNSNYVDGGLMANAPDLCAVHEAMQFCGQNIENVHVLSIGTTSMKFSLPNSIGRDLGALDWLKNDRLLSTVMTTQQQLVTFMIGHQLGDRYFRIDREPSTEQSSDLGLDIANENRRETLLALADASYQDIAASPRLIEFLDHRPEAPEFT</sequence>
<accession>A0A7W8XGP5</accession>
<dbReference type="SUPFAM" id="SSF52151">
    <property type="entry name" value="FabD/lysophospholipase-like"/>
    <property type="match status" value="1"/>
</dbReference>
<keyword evidence="2 4" id="KW-0378">Hydrolase</keyword>
<evidence type="ECO:0000256" key="2">
    <source>
        <dbReference type="PROSITE-ProRule" id="PRU01161"/>
    </source>
</evidence>
<dbReference type="CDD" id="cd07199">
    <property type="entry name" value="Pat17_PNPLA8_PNPLA9_like"/>
    <property type="match status" value="1"/>
</dbReference>